<feature type="region of interest" description="Disordered" evidence="7">
    <location>
        <begin position="274"/>
        <end position="304"/>
    </location>
</feature>
<comment type="similarity">
    <text evidence="2">Belongs to the CD99 family.</text>
</comment>
<reference evidence="11" key="1">
    <citation type="submission" date="2025-08" db="UniProtKB">
        <authorList>
            <consortium name="RefSeq"/>
        </authorList>
    </citation>
    <scope>IDENTIFICATION</scope>
</reference>
<feature type="compositionally biased region" description="Low complexity" evidence="7">
    <location>
        <begin position="202"/>
        <end position="217"/>
    </location>
</feature>
<keyword evidence="5 8" id="KW-1133">Transmembrane helix</keyword>
<sequence>MMSYLWILLLGSLLAASAKAQDVDPAEDAAASVTTAPEVDAAPEAKEEPAADEKTDNAPEETPALTVDPEPVDENRADEFEIDEAVTPAPGDTEAEAPATTQEPAAEPEVKDPNAEEATGEEETTPSTVAPPAQEEIEPEATPAADVDVADNKENPTDPAADAQTTNTPVHVPTKPAAEPEVKDPNAEEATGEEETTPSTVAPPAQEEIEPEATPAADVDVADNKENPTDPAADAQTTNTPVHVHVPTIEVNAIVPVVEGDVSFNLDDALDSNQAADNSGKSRSFESGAHAAGAKGDEAKPEAQESSSGSVVGILCAVAVAVVGAIVGYFTYQHKKLCFKNRQEADPEAARKADTTEVQSDPQVLSNLLNSA</sequence>
<dbReference type="AlphaFoldDB" id="A0A6J2RYG9"/>
<evidence type="ECO:0000256" key="5">
    <source>
        <dbReference type="ARBA" id="ARBA00022989"/>
    </source>
</evidence>
<dbReference type="RefSeq" id="XP_029314532.1">
    <property type="nucleotide sequence ID" value="XM_029458672.1"/>
</dbReference>
<proteinExistence type="inferred from homology"/>
<keyword evidence="4 9" id="KW-0732">Signal</keyword>
<dbReference type="KEGG" id="cgob:115026074"/>
<dbReference type="Proteomes" id="UP000504630">
    <property type="component" value="Chromosome 21"/>
</dbReference>
<feature type="transmembrane region" description="Helical" evidence="8">
    <location>
        <begin position="311"/>
        <end position="332"/>
    </location>
</feature>
<protein>
    <submittedName>
        <fullName evidence="11">Fibrous sheath CABYR-binding protein</fullName>
    </submittedName>
</protein>
<dbReference type="InParanoid" id="A0A6J2RYG9"/>
<dbReference type="InterPro" id="IPR022078">
    <property type="entry name" value="CD99L2"/>
</dbReference>
<feature type="region of interest" description="Disordered" evidence="7">
    <location>
        <begin position="350"/>
        <end position="372"/>
    </location>
</feature>
<feature type="chain" id="PRO_5026722175" evidence="9">
    <location>
        <begin position="21"/>
        <end position="372"/>
    </location>
</feature>
<feature type="region of interest" description="Disordered" evidence="7">
    <location>
        <begin position="19"/>
        <end position="244"/>
    </location>
</feature>
<feature type="compositionally biased region" description="Low complexity" evidence="7">
    <location>
        <begin position="96"/>
        <end position="107"/>
    </location>
</feature>
<evidence type="ECO:0000313" key="11">
    <source>
        <dbReference type="RefSeq" id="XP_029314532.1"/>
    </source>
</evidence>
<dbReference type="GO" id="GO:0005886">
    <property type="term" value="C:plasma membrane"/>
    <property type="evidence" value="ECO:0007669"/>
    <property type="project" value="TreeGrafter"/>
</dbReference>
<keyword evidence="3 8" id="KW-0812">Transmembrane</keyword>
<feature type="compositionally biased region" description="Polar residues" evidence="7">
    <location>
        <begin position="356"/>
        <end position="372"/>
    </location>
</feature>
<evidence type="ECO:0000256" key="6">
    <source>
        <dbReference type="ARBA" id="ARBA00023136"/>
    </source>
</evidence>
<evidence type="ECO:0000256" key="2">
    <source>
        <dbReference type="ARBA" id="ARBA00008763"/>
    </source>
</evidence>
<name>A0A6J2RYG9_COTGO</name>
<comment type="subcellular location">
    <subcellularLocation>
        <location evidence="1">Membrane</location>
        <topology evidence="1">Single-pass type I membrane protein</topology>
    </subcellularLocation>
</comment>
<feature type="compositionally biased region" description="Basic and acidic residues" evidence="7">
    <location>
        <begin position="43"/>
        <end position="57"/>
    </location>
</feature>
<dbReference type="PANTHER" id="PTHR15076:SF15">
    <property type="entry name" value="CD99 ANTIGEN"/>
    <property type="match status" value="1"/>
</dbReference>
<keyword evidence="10" id="KW-1185">Reference proteome</keyword>
<evidence type="ECO:0000256" key="8">
    <source>
        <dbReference type="SAM" id="Phobius"/>
    </source>
</evidence>
<evidence type="ECO:0000313" key="10">
    <source>
        <dbReference type="Proteomes" id="UP000504630"/>
    </source>
</evidence>
<dbReference type="OrthoDB" id="8447598at2759"/>
<evidence type="ECO:0000256" key="9">
    <source>
        <dbReference type="SAM" id="SignalP"/>
    </source>
</evidence>
<evidence type="ECO:0000256" key="3">
    <source>
        <dbReference type="ARBA" id="ARBA00022692"/>
    </source>
</evidence>
<evidence type="ECO:0000256" key="1">
    <source>
        <dbReference type="ARBA" id="ARBA00004479"/>
    </source>
</evidence>
<evidence type="ECO:0000256" key="4">
    <source>
        <dbReference type="ARBA" id="ARBA00022729"/>
    </source>
</evidence>
<dbReference type="GO" id="GO:2000391">
    <property type="term" value="P:positive regulation of neutrophil extravasation"/>
    <property type="evidence" value="ECO:0007669"/>
    <property type="project" value="TreeGrafter"/>
</dbReference>
<dbReference type="GeneID" id="115026074"/>
<organism evidence="10 11">
    <name type="scientific">Cottoperca gobio</name>
    <name type="common">Frogmouth</name>
    <name type="synonym">Aphritis gobio</name>
    <dbReference type="NCBI Taxonomy" id="56716"/>
    <lineage>
        <taxon>Eukaryota</taxon>
        <taxon>Metazoa</taxon>
        <taxon>Chordata</taxon>
        <taxon>Craniata</taxon>
        <taxon>Vertebrata</taxon>
        <taxon>Euteleostomi</taxon>
        <taxon>Actinopterygii</taxon>
        <taxon>Neopterygii</taxon>
        <taxon>Teleostei</taxon>
        <taxon>Neoteleostei</taxon>
        <taxon>Acanthomorphata</taxon>
        <taxon>Eupercaria</taxon>
        <taxon>Perciformes</taxon>
        <taxon>Notothenioidei</taxon>
        <taxon>Bovichtidae</taxon>
        <taxon>Cottoperca</taxon>
    </lineage>
</organism>
<keyword evidence="6 8" id="KW-0472">Membrane</keyword>
<feature type="signal peptide" evidence="9">
    <location>
        <begin position="1"/>
        <end position="20"/>
    </location>
</feature>
<dbReference type="GO" id="GO:0034109">
    <property type="term" value="P:homotypic cell-cell adhesion"/>
    <property type="evidence" value="ECO:0007669"/>
    <property type="project" value="TreeGrafter"/>
</dbReference>
<accession>A0A6J2RYG9</accession>
<dbReference type="PANTHER" id="PTHR15076">
    <property type="entry name" value="CD99/MIC2 PROTEIN RELATED"/>
    <property type="match status" value="1"/>
</dbReference>
<evidence type="ECO:0000256" key="7">
    <source>
        <dbReference type="SAM" id="MobiDB-lite"/>
    </source>
</evidence>
<feature type="compositionally biased region" description="Low complexity" evidence="7">
    <location>
        <begin position="130"/>
        <end position="145"/>
    </location>
</feature>
<dbReference type="GO" id="GO:0072683">
    <property type="term" value="P:T cell extravasation"/>
    <property type="evidence" value="ECO:0007669"/>
    <property type="project" value="TreeGrafter"/>
</dbReference>
<gene>
    <name evidence="11" type="primary">LOC115026074</name>
</gene>